<feature type="transmembrane region" description="Helical" evidence="2">
    <location>
        <begin position="283"/>
        <end position="309"/>
    </location>
</feature>
<keyword evidence="1 4" id="KW-0378">Hydrolase</keyword>
<feature type="transmembrane region" description="Helical" evidence="2">
    <location>
        <begin position="362"/>
        <end position="380"/>
    </location>
</feature>
<proteinExistence type="predicted"/>
<dbReference type="InterPro" id="IPR022742">
    <property type="entry name" value="Hydrolase_4"/>
</dbReference>
<evidence type="ECO:0000256" key="2">
    <source>
        <dbReference type="SAM" id="Phobius"/>
    </source>
</evidence>
<evidence type="ECO:0000256" key="1">
    <source>
        <dbReference type="ARBA" id="ARBA00022801"/>
    </source>
</evidence>
<gene>
    <name evidence="4" type="ORF">RIF25_11360</name>
</gene>
<dbReference type="Pfam" id="PF12146">
    <property type="entry name" value="Hydrolase_4"/>
    <property type="match status" value="1"/>
</dbReference>
<keyword evidence="2" id="KW-0812">Transmembrane</keyword>
<evidence type="ECO:0000259" key="3">
    <source>
        <dbReference type="Pfam" id="PF12146"/>
    </source>
</evidence>
<protein>
    <submittedName>
        <fullName evidence="4">Alpha/beta fold hydrolase</fullName>
    </submittedName>
</protein>
<comment type="caution">
    <text evidence="4">The sequence shown here is derived from an EMBL/GenBank/DDBJ whole genome shotgun (WGS) entry which is preliminary data.</text>
</comment>
<name>A0AAE4JYV8_9CYAN</name>
<feature type="domain" description="Serine aminopeptidase S33" evidence="3">
    <location>
        <begin position="55"/>
        <end position="158"/>
    </location>
</feature>
<dbReference type="InterPro" id="IPR050261">
    <property type="entry name" value="FrsA_esterase"/>
</dbReference>
<feature type="transmembrane region" description="Helical" evidence="2">
    <location>
        <begin position="392"/>
        <end position="420"/>
    </location>
</feature>
<feature type="transmembrane region" description="Helical" evidence="2">
    <location>
        <begin position="441"/>
        <end position="458"/>
    </location>
</feature>
<dbReference type="Gene3D" id="3.40.50.1820">
    <property type="entry name" value="alpha/beta hydrolase"/>
    <property type="match status" value="1"/>
</dbReference>
<evidence type="ECO:0000313" key="4">
    <source>
        <dbReference type="EMBL" id="MDS3861404.1"/>
    </source>
</evidence>
<accession>A0AAE4JYV8</accession>
<dbReference type="EMBL" id="JAVMIP010000011">
    <property type="protein sequence ID" value="MDS3861404.1"/>
    <property type="molecule type" value="Genomic_DNA"/>
</dbReference>
<dbReference type="Proteomes" id="UP001268256">
    <property type="component" value="Unassembled WGS sequence"/>
</dbReference>
<dbReference type="PANTHER" id="PTHR22946:SF9">
    <property type="entry name" value="POLYKETIDE TRANSFERASE AF380"/>
    <property type="match status" value="1"/>
</dbReference>
<keyword evidence="2" id="KW-0472">Membrane</keyword>
<keyword evidence="5" id="KW-1185">Reference proteome</keyword>
<evidence type="ECO:0000313" key="5">
    <source>
        <dbReference type="Proteomes" id="UP001268256"/>
    </source>
</evidence>
<feature type="transmembrane region" description="Helical" evidence="2">
    <location>
        <begin position="329"/>
        <end position="350"/>
    </location>
</feature>
<dbReference type="RefSeq" id="WP_322878646.1">
    <property type="nucleotide sequence ID" value="NZ_JAVMIP010000011.1"/>
</dbReference>
<feature type="transmembrane region" description="Helical" evidence="2">
    <location>
        <begin position="470"/>
        <end position="493"/>
    </location>
</feature>
<dbReference type="GO" id="GO:0052689">
    <property type="term" value="F:carboxylic ester hydrolase activity"/>
    <property type="evidence" value="ECO:0007669"/>
    <property type="project" value="UniProtKB-ARBA"/>
</dbReference>
<dbReference type="PANTHER" id="PTHR22946">
    <property type="entry name" value="DIENELACTONE HYDROLASE DOMAIN-CONTAINING PROTEIN-RELATED"/>
    <property type="match status" value="1"/>
</dbReference>
<dbReference type="AlphaFoldDB" id="A0AAE4JYV8"/>
<dbReference type="InterPro" id="IPR029058">
    <property type="entry name" value="AB_hydrolase_fold"/>
</dbReference>
<dbReference type="SUPFAM" id="SSF53474">
    <property type="entry name" value="alpha/beta-Hydrolases"/>
    <property type="match status" value="1"/>
</dbReference>
<reference evidence="5" key="1">
    <citation type="submission" date="2023-07" db="EMBL/GenBank/DDBJ databases">
        <authorList>
            <person name="Luz R."/>
            <person name="Cordeiro R."/>
            <person name="Fonseca A."/>
            <person name="Goncalves V."/>
        </authorList>
    </citation>
    <scope>NUCLEOTIDE SEQUENCE [LARGE SCALE GENOMIC DNA]</scope>
    <source>
        <strain evidence="5">BACA0444</strain>
    </source>
</reference>
<feature type="transmembrane region" description="Helical" evidence="2">
    <location>
        <begin position="251"/>
        <end position="271"/>
    </location>
</feature>
<organism evidence="4 5">
    <name type="scientific">Pseudocalidococcus azoricus BACA0444</name>
    <dbReference type="NCBI Taxonomy" id="2918990"/>
    <lineage>
        <taxon>Bacteria</taxon>
        <taxon>Bacillati</taxon>
        <taxon>Cyanobacteriota</taxon>
        <taxon>Cyanophyceae</taxon>
        <taxon>Acaryochloridales</taxon>
        <taxon>Thermosynechococcaceae</taxon>
        <taxon>Pseudocalidococcus</taxon>
        <taxon>Pseudocalidococcus azoricus</taxon>
    </lineage>
</organism>
<sequence length="508" mass="56177">MLNRITQVWLLLLALGIALWWGTRFEIEGHSFQVLGPVNQELVGRYYLPNDTQSPYPTVILCHGISSQKETMEPLALELANQGIAAVTFDFGGQGESYPREISQADNQTDLEQIMAWVKKQRIFDPMRLGLAGHSMGGTTALIYGSGDPKIRATVLLGIGGEATPDTPNNFMVGIGVYEQLNPVPVTQALFNAAISPRSNFVKGTARNLVISTTSEHANAPYDPELIAQTVQWMHQALGLPPHQVNIRGQWQIVGLGLIYLAGIGLGTGVYQWVARKSKDKILLLLILVGFVLTQFQGAMGGYFILWVLPVVLLAHFCQRYQASHLRTIALYGGVFYLMYSVSLVAHGLFSGSLIRVPTGFLGFPILLLYLPFGISYNLFFLLLHKLNHGQAWVWIMFLILWGGELLRPGIVLHLGDWLIRGGAAWIRQPFNLQWRRPSNLALISLPIALGILGVLAWQQWQAGFFTGEAFVFAANILGFFVVLPVGLTLGILRSSWFVGLETRLEGD</sequence>
<keyword evidence="2" id="KW-1133">Transmembrane helix</keyword>